<dbReference type="GO" id="GO:0022627">
    <property type="term" value="C:cytosolic small ribosomal subunit"/>
    <property type="evidence" value="ECO:0007669"/>
    <property type="project" value="TreeGrafter"/>
</dbReference>
<organism evidence="11 12">
    <name type="scientific">Spizellomyces punctatus (strain DAOM BR117)</name>
    <dbReference type="NCBI Taxonomy" id="645134"/>
    <lineage>
        <taxon>Eukaryota</taxon>
        <taxon>Fungi</taxon>
        <taxon>Fungi incertae sedis</taxon>
        <taxon>Chytridiomycota</taxon>
        <taxon>Chytridiomycota incertae sedis</taxon>
        <taxon>Chytridiomycetes</taxon>
        <taxon>Spizellomycetales</taxon>
        <taxon>Spizellomycetaceae</taxon>
        <taxon>Spizellomyces</taxon>
    </lineage>
</organism>
<dbReference type="OrthoDB" id="2194683at2759"/>
<dbReference type="GO" id="GO:0003743">
    <property type="term" value="F:translation initiation factor activity"/>
    <property type="evidence" value="ECO:0007669"/>
    <property type="project" value="UniProtKB-UniRule"/>
</dbReference>
<feature type="compositionally biased region" description="Low complexity" evidence="9">
    <location>
        <begin position="504"/>
        <end position="517"/>
    </location>
</feature>
<dbReference type="InterPro" id="IPR011387">
    <property type="entry name" value="TIF2A"/>
</dbReference>
<evidence type="ECO:0000256" key="5">
    <source>
        <dbReference type="ARBA" id="ARBA00022737"/>
    </source>
</evidence>
<keyword evidence="7 8" id="KW-0648">Protein biosynthesis</keyword>
<dbReference type="InterPro" id="IPR013979">
    <property type="entry name" value="TIF_beta_prop-like"/>
</dbReference>
<evidence type="ECO:0000259" key="10">
    <source>
        <dbReference type="Pfam" id="PF08662"/>
    </source>
</evidence>
<dbReference type="PIRSF" id="PIRSF017222">
    <property type="entry name" value="eIF2A"/>
    <property type="match status" value="1"/>
</dbReference>
<gene>
    <name evidence="11" type="ORF">SPPG_00982</name>
</gene>
<dbReference type="VEuPathDB" id="FungiDB:SPPG_00982"/>
<comment type="similarity">
    <text evidence="1 8">Belongs to the WD repeat EIF2A family.</text>
</comment>
<dbReference type="Gene3D" id="2.130.10.10">
    <property type="entry name" value="YVTN repeat-like/Quinoprotein amine dehydrogenase"/>
    <property type="match status" value="2"/>
</dbReference>
<dbReference type="GO" id="GO:0006417">
    <property type="term" value="P:regulation of translation"/>
    <property type="evidence" value="ECO:0007669"/>
    <property type="project" value="UniProtKB-KW"/>
</dbReference>
<dbReference type="InterPro" id="IPR015943">
    <property type="entry name" value="WD40/YVTN_repeat-like_dom_sf"/>
</dbReference>
<keyword evidence="6 8" id="KW-0810">Translation regulation</keyword>
<dbReference type="PANTHER" id="PTHR13227">
    <property type="entry name" value="EUKARYOTIC TRANSLATION INITIATION FACTOR 2A"/>
    <property type="match status" value="1"/>
</dbReference>
<evidence type="ECO:0000256" key="1">
    <source>
        <dbReference type="ARBA" id="ARBA00009573"/>
    </source>
</evidence>
<dbReference type="GO" id="GO:0043022">
    <property type="term" value="F:ribosome binding"/>
    <property type="evidence" value="ECO:0007669"/>
    <property type="project" value="UniProtKB-UniRule"/>
</dbReference>
<reference evidence="11 12" key="1">
    <citation type="submission" date="2009-08" db="EMBL/GenBank/DDBJ databases">
        <title>The Genome Sequence of Spizellomyces punctatus strain DAOM BR117.</title>
        <authorList>
            <consortium name="The Broad Institute Genome Sequencing Platform"/>
            <person name="Russ C."/>
            <person name="Cuomo C."/>
            <person name="Shea T."/>
            <person name="Young S.K."/>
            <person name="Zeng Q."/>
            <person name="Koehrsen M."/>
            <person name="Haas B."/>
            <person name="Borodovsky M."/>
            <person name="Guigo R."/>
            <person name="Alvarado L."/>
            <person name="Berlin A."/>
            <person name="Bochicchio J."/>
            <person name="Borenstein D."/>
            <person name="Chapman S."/>
            <person name="Chen Z."/>
            <person name="Engels R."/>
            <person name="Freedman E."/>
            <person name="Gellesch M."/>
            <person name="Goldberg J."/>
            <person name="Griggs A."/>
            <person name="Gujja S."/>
            <person name="Heiman D."/>
            <person name="Hepburn T."/>
            <person name="Howarth C."/>
            <person name="Jen D."/>
            <person name="Larson L."/>
            <person name="Lewis B."/>
            <person name="Mehta T."/>
            <person name="Park D."/>
            <person name="Pearson M."/>
            <person name="Roberts A."/>
            <person name="Saif S."/>
            <person name="Shenoy N."/>
            <person name="Sisk P."/>
            <person name="Stolte C."/>
            <person name="Sykes S."/>
            <person name="Thomson T."/>
            <person name="Walk T."/>
            <person name="White J."/>
            <person name="Yandava C."/>
            <person name="Burger G."/>
            <person name="Gray M.W."/>
            <person name="Holland P.W.H."/>
            <person name="King N."/>
            <person name="Lang F.B.F."/>
            <person name="Roger A.J."/>
            <person name="Ruiz-Trillo I."/>
            <person name="Lander E."/>
            <person name="Nusbaum C."/>
        </authorList>
    </citation>
    <scope>NUCLEOTIDE SEQUENCE [LARGE SCALE GENOMIC DNA]</scope>
    <source>
        <strain evidence="11 12">DAOM BR117</strain>
    </source>
</reference>
<protein>
    <recommendedName>
        <fullName evidence="2 8">Eukaryotic translation initiation factor 2A</fullName>
        <shortName evidence="8">eIF-2A</shortName>
    </recommendedName>
</protein>
<dbReference type="Proteomes" id="UP000053201">
    <property type="component" value="Unassembled WGS sequence"/>
</dbReference>
<evidence type="ECO:0000256" key="4">
    <source>
        <dbReference type="ARBA" id="ARBA00022574"/>
    </source>
</evidence>
<dbReference type="AlphaFoldDB" id="A0A0L0HR02"/>
<evidence type="ECO:0000256" key="8">
    <source>
        <dbReference type="PIRNR" id="PIRNR017222"/>
    </source>
</evidence>
<dbReference type="STRING" id="645134.A0A0L0HR02"/>
<dbReference type="RefSeq" id="XP_016611537.1">
    <property type="nucleotide sequence ID" value="XM_016749306.1"/>
</dbReference>
<keyword evidence="12" id="KW-1185">Reference proteome</keyword>
<keyword evidence="3 8" id="KW-0396">Initiation factor</keyword>
<feature type="domain" description="Translation initiation factor beta propellor-like" evidence="10">
    <location>
        <begin position="214"/>
        <end position="407"/>
    </location>
</feature>
<evidence type="ECO:0000256" key="6">
    <source>
        <dbReference type="ARBA" id="ARBA00022845"/>
    </source>
</evidence>
<keyword evidence="5" id="KW-0677">Repeat</keyword>
<keyword evidence="4" id="KW-0853">WD repeat</keyword>
<dbReference type="GO" id="GO:0000049">
    <property type="term" value="F:tRNA binding"/>
    <property type="evidence" value="ECO:0007669"/>
    <property type="project" value="UniProtKB-UniRule"/>
</dbReference>
<dbReference type="GO" id="GO:0003729">
    <property type="term" value="F:mRNA binding"/>
    <property type="evidence" value="ECO:0007669"/>
    <property type="project" value="TreeGrafter"/>
</dbReference>
<comment type="function">
    <text evidence="8">Functions in the early steps of protein synthesis of a small number of specific mRNAs. Acts by directing the binding of methionyl-tRNAi to 40S ribosomal subunits. In contrast to the eIF-2 complex, it binds methionyl-tRNAi to 40S subunits in a codon-dependent manner, whereas the eIF-2 complex binds methionyl-tRNAi to 40S subunits in a GTP-dependent manner.</text>
</comment>
<evidence type="ECO:0000256" key="3">
    <source>
        <dbReference type="ARBA" id="ARBA00022540"/>
    </source>
</evidence>
<dbReference type="PANTHER" id="PTHR13227:SF0">
    <property type="entry name" value="EUKARYOTIC TRANSLATION INITIATION FACTOR 2A"/>
    <property type="match status" value="1"/>
</dbReference>
<evidence type="ECO:0000256" key="7">
    <source>
        <dbReference type="ARBA" id="ARBA00022917"/>
    </source>
</evidence>
<evidence type="ECO:0000256" key="9">
    <source>
        <dbReference type="SAM" id="MobiDB-lite"/>
    </source>
</evidence>
<name>A0A0L0HR02_SPIPD</name>
<dbReference type="FunCoup" id="A0A0L0HR02">
    <property type="interactions" value="739"/>
</dbReference>
<accession>A0A0L0HR02</accession>
<dbReference type="InParanoid" id="A0A0L0HR02"/>
<evidence type="ECO:0000256" key="2">
    <source>
        <dbReference type="ARBA" id="ARBA00013819"/>
    </source>
</evidence>
<evidence type="ECO:0000313" key="12">
    <source>
        <dbReference type="Proteomes" id="UP000053201"/>
    </source>
</evidence>
<dbReference type="eggNOG" id="KOG2315">
    <property type="taxonomic scope" value="Eukaryota"/>
</dbReference>
<dbReference type="SMART" id="SM00320">
    <property type="entry name" value="WD40"/>
    <property type="match status" value="4"/>
</dbReference>
<dbReference type="InterPro" id="IPR001680">
    <property type="entry name" value="WD40_rpt"/>
</dbReference>
<evidence type="ECO:0000313" key="11">
    <source>
        <dbReference type="EMBL" id="KND03498.1"/>
    </source>
</evidence>
<feature type="region of interest" description="Disordered" evidence="9">
    <location>
        <begin position="414"/>
        <end position="455"/>
    </location>
</feature>
<dbReference type="GeneID" id="27684677"/>
<dbReference type="OMA" id="RCCAYSP"/>
<dbReference type="EMBL" id="KQ257451">
    <property type="protein sequence ID" value="KND03498.1"/>
    <property type="molecule type" value="Genomic_DNA"/>
</dbReference>
<sequence length="587" mass="65182">MTSSPPIPQFAYRGNNGIVIANGPPENKTVEGFTSTEDIRVFEYSPEGRYLAWVLQDRVQIYDASTHEKVQEIPQKNVIEVEFSPRGTFLSTWERFVKGADSDSNPHKNLIIWDVATGEQQIAFTQKNQTGWNVDWTEEETYCARLVTNEVQFFNPKDFAKGVSTRLRVEGVADFSLSPGKRVTVAAFVPEKKGQPAAVRLYDVTNLNTPLTQKSFYRADSVQFHWNSLGTNVLIFTHTDVDKTGQSYYGETNLYYLSITGNFDCRVELDKPGPIHDVAWSPNSKEFVVVYGSMPAKATLFDHRASPIYEFGAAARNTVRFNAHGRLLFIGGFGNLAGDVDVWDRKSFKKLATIHAPNSSSCDWCPNGKHIMTSTLYKRLKVDNGIKIWHYTGALVHAIEVKEMYQAKWRSSRPENWPDIRSLSPPPQSNLAAPTPAKPVGVYRPPGARGSATPSIFKQRDVIADGAVRNHTPVPGQTAEDKTLSRAALKNKKKREAKKKEGDGSSSAPDSPAEAPAYVPVPGQAADLEKKHKTLNKKLKQIADIKAKIQAGEKVELTQIKKAGGEAALKEEIEVIRKQLAKLGVKP</sequence>
<feature type="region of interest" description="Disordered" evidence="9">
    <location>
        <begin position="467"/>
        <end position="530"/>
    </location>
</feature>
<proteinExistence type="inferred from homology"/>
<dbReference type="Pfam" id="PF08662">
    <property type="entry name" value="eIF2A"/>
    <property type="match status" value="1"/>
</dbReference>
<dbReference type="SUPFAM" id="SSF69322">
    <property type="entry name" value="Tricorn protease domain 2"/>
    <property type="match status" value="1"/>
</dbReference>